<feature type="domain" description="Peptidase M14" evidence="8">
    <location>
        <begin position="15"/>
        <end position="264"/>
    </location>
</feature>
<dbReference type="SMART" id="SM00631">
    <property type="entry name" value="Zn_pept"/>
    <property type="match status" value="1"/>
</dbReference>
<evidence type="ECO:0000256" key="2">
    <source>
        <dbReference type="ARBA" id="ARBA00005988"/>
    </source>
</evidence>
<dbReference type="SUPFAM" id="SSF53187">
    <property type="entry name" value="Zn-dependent exopeptidases"/>
    <property type="match status" value="1"/>
</dbReference>
<organism evidence="9 10">
    <name type="scientific">Flavobacterium luminosum</name>
    <dbReference type="NCBI Taxonomy" id="2949086"/>
    <lineage>
        <taxon>Bacteria</taxon>
        <taxon>Pseudomonadati</taxon>
        <taxon>Bacteroidota</taxon>
        <taxon>Flavobacteriia</taxon>
        <taxon>Flavobacteriales</taxon>
        <taxon>Flavobacteriaceae</taxon>
        <taxon>Flavobacterium</taxon>
    </lineage>
</organism>
<dbReference type="Gene3D" id="3.40.630.10">
    <property type="entry name" value="Zn peptidases"/>
    <property type="match status" value="1"/>
</dbReference>
<name>A0ABT0TQC2_9FLAO</name>
<keyword evidence="10" id="KW-1185">Reference proteome</keyword>
<evidence type="ECO:0000256" key="1">
    <source>
        <dbReference type="ARBA" id="ARBA00001947"/>
    </source>
</evidence>
<evidence type="ECO:0000256" key="3">
    <source>
        <dbReference type="ARBA" id="ARBA00022670"/>
    </source>
</evidence>
<keyword evidence="6" id="KW-0482">Metalloprotease</keyword>
<dbReference type="PROSITE" id="PS52035">
    <property type="entry name" value="PEPTIDASE_M14"/>
    <property type="match status" value="1"/>
</dbReference>
<gene>
    <name evidence="9" type="ORF">NAT50_08915</name>
</gene>
<protein>
    <submittedName>
        <fullName evidence="9">M14 family metallopeptidase</fullName>
    </submittedName>
</protein>
<evidence type="ECO:0000313" key="10">
    <source>
        <dbReference type="Proteomes" id="UP001317191"/>
    </source>
</evidence>
<dbReference type="InterPro" id="IPR000834">
    <property type="entry name" value="Peptidase_M14"/>
</dbReference>
<keyword evidence="4" id="KW-0378">Hydrolase</keyword>
<accession>A0ABT0TQC2</accession>
<evidence type="ECO:0000256" key="4">
    <source>
        <dbReference type="ARBA" id="ARBA00022801"/>
    </source>
</evidence>
<dbReference type="PANTHER" id="PTHR11705">
    <property type="entry name" value="PROTEASE FAMILY M14 CARBOXYPEPTIDASE A,B"/>
    <property type="match status" value="1"/>
</dbReference>
<keyword evidence="5" id="KW-0862">Zinc</keyword>
<dbReference type="Pfam" id="PF00246">
    <property type="entry name" value="Peptidase_M14"/>
    <property type="match status" value="1"/>
</dbReference>
<reference evidence="9 10" key="1">
    <citation type="submission" date="2022-05" db="EMBL/GenBank/DDBJ databases">
        <title>Flavobacterium sp., isolated from activated sludge.</title>
        <authorList>
            <person name="Ran Q."/>
        </authorList>
    </citation>
    <scope>NUCLEOTIDE SEQUENCE [LARGE SCALE GENOMIC DNA]</scope>
    <source>
        <strain evidence="9 10">HXWNR70</strain>
    </source>
</reference>
<dbReference type="PANTHER" id="PTHR11705:SF143">
    <property type="entry name" value="SLL0236 PROTEIN"/>
    <property type="match status" value="1"/>
</dbReference>
<comment type="cofactor">
    <cofactor evidence="1">
        <name>Zn(2+)</name>
        <dbReference type="ChEBI" id="CHEBI:29105"/>
    </cofactor>
</comment>
<comment type="similarity">
    <text evidence="2 7">Belongs to the peptidase M14 family.</text>
</comment>
<comment type="caution">
    <text evidence="9">The sequence shown here is derived from an EMBL/GenBank/DDBJ whole genome shotgun (WGS) entry which is preliminary data.</text>
</comment>
<evidence type="ECO:0000259" key="8">
    <source>
        <dbReference type="PROSITE" id="PS52035"/>
    </source>
</evidence>
<evidence type="ECO:0000256" key="6">
    <source>
        <dbReference type="ARBA" id="ARBA00023049"/>
    </source>
</evidence>
<feature type="active site" description="Proton donor/acceptor" evidence="7">
    <location>
        <position position="240"/>
    </location>
</feature>
<dbReference type="EMBL" id="JAMLJM010000006">
    <property type="protein sequence ID" value="MCL9809476.1"/>
    <property type="molecule type" value="Genomic_DNA"/>
</dbReference>
<sequence length="385" mass="44138">MNYLDIYPEIKETALYGRYINNQHIEPLLNSLPPNFKVSVIGKSVKQKPIHAVEIGMGKIKILMWSQMHGNESTTTKAVFDLFSFLKSNKEDAKQITEAYTLYIIPILNPDGAEAYTRANANDVDLNRDSLALTQPESQLLRKTFEAFRPDFCYNLHDQRTIFAAGDTKNPATVSFLAPAYNEKREYNANRLKAVRVIVAMNEVLQRYIPNQVGRFDDSFNINCIGDMFQSLGVPTILFEAGHYQEDYQREETRKFVFVALLSSLFFIDKNDLTDAKIHDYLTIPQNNIKFFDIVYRNVNYFVDSLKINTNFAAQYKEVLKNNTIEFESFIVEINEKLNAVGHLAYDGEGGIYTDDSNNIPEIGKKADFYLNNNIIFTNGVRKLT</sequence>
<dbReference type="Proteomes" id="UP001317191">
    <property type="component" value="Unassembled WGS sequence"/>
</dbReference>
<evidence type="ECO:0000256" key="7">
    <source>
        <dbReference type="PROSITE-ProRule" id="PRU01379"/>
    </source>
</evidence>
<evidence type="ECO:0000256" key="5">
    <source>
        <dbReference type="ARBA" id="ARBA00022833"/>
    </source>
</evidence>
<evidence type="ECO:0000313" key="9">
    <source>
        <dbReference type="EMBL" id="MCL9809476.1"/>
    </source>
</evidence>
<keyword evidence="3" id="KW-0645">Protease</keyword>
<dbReference type="CDD" id="cd06239">
    <property type="entry name" value="M14-like"/>
    <property type="match status" value="1"/>
</dbReference>
<proteinExistence type="inferred from homology"/>